<dbReference type="HAMAP" id="MF_00825">
    <property type="entry name" value="3_HAO"/>
    <property type="match status" value="1"/>
</dbReference>
<dbReference type="EC" id="1.13.11.6" evidence="8"/>
<evidence type="ECO:0000256" key="6">
    <source>
        <dbReference type="ARBA" id="ARBA00023002"/>
    </source>
</evidence>
<dbReference type="Pfam" id="PF06052">
    <property type="entry name" value="3-HAO"/>
    <property type="match status" value="1"/>
</dbReference>
<keyword evidence="7 8" id="KW-0408">Iron</keyword>
<comment type="function">
    <text evidence="2 8">Catalyzes the oxidative ring opening of 3-hydroxyanthranilate to 2-amino-3-carboxymuconate semialdehyde, which spontaneously cyclizes to quinolinate.</text>
</comment>
<feature type="binding site" evidence="8">
    <location>
        <position position="52"/>
    </location>
    <ligand>
        <name>Fe cation</name>
        <dbReference type="ChEBI" id="CHEBI:24875"/>
        <note>catalytic</note>
    </ligand>
</feature>
<evidence type="ECO:0000256" key="7">
    <source>
        <dbReference type="ARBA" id="ARBA00023004"/>
    </source>
</evidence>
<dbReference type="InterPro" id="IPR011051">
    <property type="entry name" value="RmlC_Cupin_sf"/>
</dbReference>
<keyword evidence="8" id="KW-0963">Cytoplasm</keyword>
<proteinExistence type="inferred from homology"/>
<dbReference type="GO" id="GO:0008198">
    <property type="term" value="F:ferrous iron binding"/>
    <property type="evidence" value="ECO:0007669"/>
    <property type="project" value="UniProtKB-UniRule"/>
</dbReference>
<gene>
    <name evidence="9" type="ORF">BV898_10230</name>
</gene>
<accession>A0A1W0WKI4</accession>
<feature type="binding site" evidence="8">
    <location>
        <position position="58"/>
    </location>
    <ligand>
        <name>Fe cation</name>
        <dbReference type="ChEBI" id="CHEBI:24875"/>
        <note>catalytic</note>
    </ligand>
</feature>
<evidence type="ECO:0000313" key="10">
    <source>
        <dbReference type="Proteomes" id="UP000192578"/>
    </source>
</evidence>
<comment type="catalytic activity">
    <reaction evidence="8">
        <text>3-hydroxyanthranilate + O2 = (2Z,4Z)-2-amino-3-carboxymuconate 6-semialdehyde</text>
        <dbReference type="Rhea" id="RHEA:17953"/>
        <dbReference type="ChEBI" id="CHEBI:15379"/>
        <dbReference type="ChEBI" id="CHEBI:36559"/>
        <dbReference type="ChEBI" id="CHEBI:77612"/>
        <dbReference type="EC" id="1.13.11.6"/>
    </reaction>
</comment>
<feature type="binding site" evidence="8">
    <location>
        <position position="110"/>
    </location>
    <ligand>
        <name>substrate</name>
    </ligand>
</feature>
<dbReference type="Proteomes" id="UP000192578">
    <property type="component" value="Unassembled WGS sequence"/>
</dbReference>
<dbReference type="GO" id="GO:0043420">
    <property type="term" value="P:anthranilate metabolic process"/>
    <property type="evidence" value="ECO:0007669"/>
    <property type="project" value="UniProtKB-UniRule"/>
</dbReference>
<feature type="binding site" evidence="8">
    <location>
        <position position="96"/>
    </location>
    <ligand>
        <name>Fe cation</name>
        <dbReference type="ChEBI" id="CHEBI:24875"/>
        <note>catalytic</note>
    </ligand>
</feature>
<evidence type="ECO:0000256" key="3">
    <source>
        <dbReference type="ARBA" id="ARBA00022642"/>
    </source>
</evidence>
<comment type="cofactor">
    <cofactor evidence="1 8">
        <name>Fe(2+)</name>
        <dbReference type="ChEBI" id="CHEBI:29033"/>
    </cofactor>
</comment>
<keyword evidence="3 8" id="KW-0662">Pyridine nucleotide biosynthesis</keyword>
<feature type="binding site" evidence="8">
    <location>
        <position position="48"/>
    </location>
    <ligand>
        <name>O2</name>
        <dbReference type="ChEBI" id="CHEBI:15379"/>
    </ligand>
</feature>
<feature type="binding site" evidence="8">
    <location>
        <position position="58"/>
    </location>
    <ligand>
        <name>substrate</name>
    </ligand>
</feature>
<dbReference type="PANTHER" id="PTHR15497:SF1">
    <property type="entry name" value="3-HYDROXYANTHRANILATE 3,4-DIOXYGENASE"/>
    <property type="match status" value="1"/>
</dbReference>
<dbReference type="NCBIfam" id="TIGR03037">
    <property type="entry name" value="anthran_nbaC"/>
    <property type="match status" value="1"/>
</dbReference>
<keyword evidence="5 8" id="KW-0223">Dioxygenase</keyword>
<dbReference type="CDD" id="cd06123">
    <property type="entry name" value="cupin_HAO"/>
    <property type="match status" value="1"/>
</dbReference>
<dbReference type="GO" id="GO:0019805">
    <property type="term" value="P:quinolinate biosynthetic process"/>
    <property type="evidence" value="ECO:0007669"/>
    <property type="project" value="UniProtKB-UniRule"/>
</dbReference>
<keyword evidence="4 8" id="KW-0479">Metal-binding</keyword>
<sequence length="311" mass="35661">MTDIPAFNHIPTWLEENRNAFAPPVCNKLMHGPNGQLFVMYVGGPNTRKDFHLEEGEEIFYMLKGDMCLKVQERGIFKDISIKEGEIFLLPGRIPHSPQRQADTVGLVIERRREASEEDCIRYYMDSPQQSNTLFERWLHCTNLSTQIAVVIKEFFASEEYATGRPAASSVDPHPPFFPDNQRQLDAPFSLNDWLSENAEKIRTLGKVRLFAERDYQSDVWVVGGAERFAGNPDAEHWVWQLRGETRLVCDEGDESNLESRHYRLAEDSAFLMPCGKAFRLSPTTQANEGTYSYTMVVLMDSANKKRVRTD</sequence>
<evidence type="ECO:0000256" key="5">
    <source>
        <dbReference type="ARBA" id="ARBA00022964"/>
    </source>
</evidence>
<comment type="caution">
    <text evidence="9">The sequence shown here is derived from an EMBL/GenBank/DDBJ whole genome shotgun (WGS) entry which is preliminary data.</text>
</comment>
<dbReference type="OrthoDB" id="204928at2759"/>
<dbReference type="Gene3D" id="2.60.120.10">
    <property type="entry name" value="Jelly Rolls"/>
    <property type="match status" value="1"/>
</dbReference>
<keyword evidence="10" id="KW-1185">Reference proteome</keyword>
<evidence type="ECO:0000256" key="4">
    <source>
        <dbReference type="ARBA" id="ARBA00022723"/>
    </source>
</evidence>
<dbReference type="SUPFAM" id="SSF51182">
    <property type="entry name" value="RmlC-like cupins"/>
    <property type="match status" value="2"/>
</dbReference>
<dbReference type="GO" id="GO:0005737">
    <property type="term" value="C:cytoplasm"/>
    <property type="evidence" value="ECO:0007669"/>
    <property type="project" value="UniProtKB-SubCell"/>
</dbReference>
<dbReference type="GO" id="GO:0006569">
    <property type="term" value="P:L-tryptophan catabolic process"/>
    <property type="evidence" value="ECO:0007669"/>
    <property type="project" value="UniProtKB-UniRule"/>
</dbReference>
<evidence type="ECO:0000313" key="9">
    <source>
        <dbReference type="EMBL" id="OQV15643.1"/>
    </source>
</evidence>
<comment type="caution">
    <text evidence="8">Lacks conserved residue(s) required for the propagation of feature annotation.</text>
</comment>
<dbReference type="UniPathway" id="UPA00253">
    <property type="reaction ID" value="UER00330"/>
</dbReference>
<feature type="binding site" evidence="8">
    <location>
        <position position="100"/>
    </location>
    <ligand>
        <name>substrate</name>
    </ligand>
</feature>
<evidence type="ECO:0000256" key="8">
    <source>
        <dbReference type="HAMAP-Rule" id="MF_03019"/>
    </source>
</evidence>
<protein>
    <recommendedName>
        <fullName evidence="8">3-hydroxyanthranilate 3,4-dioxygenase</fullName>
        <ecNumber evidence="8">1.13.11.6</ecNumber>
    </recommendedName>
    <alternativeName>
        <fullName evidence="8">3-hydroxyanthranilate oxygenase</fullName>
        <shortName evidence="8">3-HAO</shortName>
    </alternativeName>
    <alternativeName>
        <fullName evidence="8">3-hydroxyanthranilic acid dioxygenase</fullName>
        <shortName evidence="8">HAD</shortName>
    </alternativeName>
</protein>
<reference evidence="10" key="1">
    <citation type="submission" date="2017-01" db="EMBL/GenBank/DDBJ databases">
        <title>Comparative genomics of anhydrobiosis in the tardigrade Hypsibius dujardini.</title>
        <authorList>
            <person name="Yoshida Y."/>
            <person name="Koutsovoulos G."/>
            <person name="Laetsch D."/>
            <person name="Stevens L."/>
            <person name="Kumar S."/>
            <person name="Horikawa D."/>
            <person name="Ishino K."/>
            <person name="Komine S."/>
            <person name="Tomita M."/>
            <person name="Blaxter M."/>
            <person name="Arakawa K."/>
        </authorList>
    </citation>
    <scope>NUCLEOTIDE SEQUENCE [LARGE SCALE GENOMIC DNA]</scope>
    <source>
        <strain evidence="10">Z151</strain>
    </source>
</reference>
<comment type="pathway">
    <text evidence="8">Cofactor biosynthesis; NAD(+) biosynthesis; quinolinate from L-kynurenine: step 3/3.</text>
</comment>
<dbReference type="InterPro" id="IPR010329">
    <property type="entry name" value="3hydroanth_dOase"/>
</dbReference>
<organism evidence="9 10">
    <name type="scientific">Hypsibius exemplaris</name>
    <name type="common">Freshwater tardigrade</name>
    <dbReference type="NCBI Taxonomy" id="2072580"/>
    <lineage>
        <taxon>Eukaryota</taxon>
        <taxon>Metazoa</taxon>
        <taxon>Ecdysozoa</taxon>
        <taxon>Tardigrada</taxon>
        <taxon>Eutardigrada</taxon>
        <taxon>Parachela</taxon>
        <taxon>Hypsibioidea</taxon>
        <taxon>Hypsibiidae</taxon>
        <taxon>Hypsibius</taxon>
    </lineage>
</organism>
<dbReference type="AlphaFoldDB" id="A0A1W0WKI4"/>
<feature type="region of interest" description="Domain A (catalytic)" evidence="8">
    <location>
        <begin position="1"/>
        <end position="168"/>
    </location>
</feature>
<feature type="region of interest" description="Domain B" evidence="8">
    <location>
        <begin position="168"/>
        <end position="311"/>
    </location>
</feature>
<dbReference type="InterPro" id="IPR014710">
    <property type="entry name" value="RmlC-like_jellyroll"/>
</dbReference>
<evidence type="ECO:0000256" key="2">
    <source>
        <dbReference type="ARBA" id="ARBA00002752"/>
    </source>
</evidence>
<dbReference type="PANTHER" id="PTHR15497">
    <property type="entry name" value="3-HYDROXYANTHRANILATE 3,4-DIOXYGENASE"/>
    <property type="match status" value="1"/>
</dbReference>
<comment type="similarity">
    <text evidence="8">Belongs to the 3-HAO family.</text>
</comment>
<keyword evidence="6 8" id="KW-0560">Oxidoreductase</keyword>
<dbReference type="GO" id="GO:0000334">
    <property type="term" value="F:3-hydroxyanthranilate 3,4-dioxygenase activity"/>
    <property type="evidence" value="ECO:0007669"/>
    <property type="project" value="UniProtKB-UniRule"/>
</dbReference>
<evidence type="ECO:0000256" key="1">
    <source>
        <dbReference type="ARBA" id="ARBA00001954"/>
    </source>
</evidence>
<name>A0A1W0WKI4_HYPEX</name>
<comment type="subcellular location">
    <subcellularLocation>
        <location evidence="8">Cytoplasm</location>
    </subcellularLocation>
</comment>
<dbReference type="EMBL" id="MTYJ01000086">
    <property type="protein sequence ID" value="OQV15643.1"/>
    <property type="molecule type" value="Genomic_DNA"/>
</dbReference>
<dbReference type="GO" id="GO:0034354">
    <property type="term" value="P:'de novo' NAD+ biosynthetic process from L-tryptophan"/>
    <property type="evidence" value="ECO:0007669"/>
    <property type="project" value="UniProtKB-UniRule"/>
</dbReference>